<sequence length="168" mass="18009">MQTDAYRRLTEHLGALFTTLGRVPVGEAEVTRGEFALLVVASRLGAARTCDLAEAGGFDQSTTSRRVATLVGRGLLARTPDPDDGRAQRIGTTPAGRRVLEGERERRVSLLGRALEGWPPRDRRALADLLGRLDDSLARASAERSLSVRGDAGTAPTLAPTRPERTPA</sequence>
<organism evidence="3 4">
    <name type="scientific">Phycicoccus avicenniae</name>
    <dbReference type="NCBI Taxonomy" id="2828860"/>
    <lineage>
        <taxon>Bacteria</taxon>
        <taxon>Bacillati</taxon>
        <taxon>Actinomycetota</taxon>
        <taxon>Actinomycetes</taxon>
        <taxon>Micrococcales</taxon>
        <taxon>Intrasporangiaceae</taxon>
        <taxon>Phycicoccus</taxon>
    </lineage>
</organism>
<name>A0A941D7T5_9MICO</name>
<comment type="caution">
    <text evidence="3">The sequence shown here is derived from an EMBL/GenBank/DDBJ whole genome shotgun (WGS) entry which is preliminary data.</text>
</comment>
<protein>
    <submittedName>
        <fullName evidence="3">MarR family transcriptional regulator</fullName>
    </submittedName>
</protein>
<dbReference type="RefSeq" id="WP_211602916.1">
    <property type="nucleotide sequence ID" value="NZ_JAGSNF010000013.1"/>
</dbReference>
<dbReference type="Proteomes" id="UP000677016">
    <property type="component" value="Unassembled WGS sequence"/>
</dbReference>
<dbReference type="InterPro" id="IPR036388">
    <property type="entry name" value="WH-like_DNA-bd_sf"/>
</dbReference>
<feature type="domain" description="HTH marR-type" evidence="2">
    <location>
        <begin position="1"/>
        <end position="135"/>
    </location>
</feature>
<evidence type="ECO:0000259" key="2">
    <source>
        <dbReference type="PROSITE" id="PS50995"/>
    </source>
</evidence>
<accession>A0A941D7T5</accession>
<dbReference type="EMBL" id="JAGSNF010000013">
    <property type="protein sequence ID" value="MBR7743664.1"/>
    <property type="molecule type" value="Genomic_DNA"/>
</dbReference>
<dbReference type="PANTHER" id="PTHR39515">
    <property type="entry name" value="CONSERVED PROTEIN"/>
    <property type="match status" value="1"/>
</dbReference>
<evidence type="ECO:0000313" key="3">
    <source>
        <dbReference type="EMBL" id="MBR7743664.1"/>
    </source>
</evidence>
<feature type="region of interest" description="Disordered" evidence="1">
    <location>
        <begin position="141"/>
        <end position="168"/>
    </location>
</feature>
<proteinExistence type="predicted"/>
<dbReference type="InterPro" id="IPR036390">
    <property type="entry name" value="WH_DNA-bd_sf"/>
</dbReference>
<dbReference type="SUPFAM" id="SSF46785">
    <property type="entry name" value="Winged helix' DNA-binding domain"/>
    <property type="match status" value="1"/>
</dbReference>
<evidence type="ECO:0000256" key="1">
    <source>
        <dbReference type="SAM" id="MobiDB-lite"/>
    </source>
</evidence>
<dbReference type="Gene3D" id="1.10.10.10">
    <property type="entry name" value="Winged helix-like DNA-binding domain superfamily/Winged helix DNA-binding domain"/>
    <property type="match status" value="1"/>
</dbReference>
<dbReference type="InterPro" id="IPR052526">
    <property type="entry name" value="HTH-type_Bedaq_tolerance"/>
</dbReference>
<dbReference type="Pfam" id="PF01047">
    <property type="entry name" value="MarR"/>
    <property type="match status" value="1"/>
</dbReference>
<dbReference type="AlphaFoldDB" id="A0A941D7T5"/>
<feature type="region of interest" description="Disordered" evidence="1">
    <location>
        <begin position="73"/>
        <end position="94"/>
    </location>
</feature>
<dbReference type="InterPro" id="IPR000835">
    <property type="entry name" value="HTH_MarR-typ"/>
</dbReference>
<dbReference type="PANTHER" id="PTHR39515:SF2">
    <property type="entry name" value="HTH-TYPE TRANSCRIPTIONAL REGULATOR RV0880"/>
    <property type="match status" value="1"/>
</dbReference>
<dbReference type="GO" id="GO:0003700">
    <property type="term" value="F:DNA-binding transcription factor activity"/>
    <property type="evidence" value="ECO:0007669"/>
    <property type="project" value="InterPro"/>
</dbReference>
<dbReference type="SMART" id="SM00347">
    <property type="entry name" value="HTH_MARR"/>
    <property type="match status" value="1"/>
</dbReference>
<evidence type="ECO:0000313" key="4">
    <source>
        <dbReference type="Proteomes" id="UP000677016"/>
    </source>
</evidence>
<gene>
    <name evidence="3" type="ORF">KC207_10220</name>
</gene>
<reference evidence="3" key="1">
    <citation type="submission" date="2021-04" db="EMBL/GenBank/DDBJ databases">
        <title>Phycicoccus avicenniae sp. nov., a novel endophytic actinomycetes isolated from branch of Avicennia mariana.</title>
        <authorList>
            <person name="Tuo L."/>
        </authorList>
    </citation>
    <scope>NUCLEOTIDE SEQUENCE</scope>
    <source>
        <strain evidence="3">BSK3Z-2</strain>
    </source>
</reference>
<keyword evidence="4" id="KW-1185">Reference proteome</keyword>
<dbReference type="PROSITE" id="PS50995">
    <property type="entry name" value="HTH_MARR_2"/>
    <property type="match status" value="1"/>
</dbReference>